<reference evidence="1 2" key="1">
    <citation type="submission" date="2024-05" db="EMBL/GenBank/DDBJ databases">
        <title>Genetic variation in Jamaican populations of the coffee berry borer (Hypothenemus hampei).</title>
        <authorList>
            <person name="Errbii M."/>
            <person name="Myrie A."/>
        </authorList>
    </citation>
    <scope>NUCLEOTIDE SEQUENCE [LARGE SCALE GENOMIC DNA]</scope>
    <source>
        <strain evidence="1">JA-Hopewell-2020-01-JO</strain>
        <tissue evidence="1">Whole body</tissue>
    </source>
</reference>
<dbReference type="PANTHER" id="PTHR47326">
    <property type="entry name" value="TRANSPOSABLE ELEMENT TC3 TRANSPOSASE-LIKE PROTEIN"/>
    <property type="match status" value="1"/>
</dbReference>
<gene>
    <name evidence="1" type="ORF">ABEB36_007410</name>
</gene>
<comment type="caution">
    <text evidence="1">The sequence shown here is derived from an EMBL/GenBank/DDBJ whole genome shotgun (WGS) entry which is preliminary data.</text>
</comment>
<dbReference type="AlphaFoldDB" id="A0ABD1ETV9"/>
<keyword evidence="2" id="KW-1185">Reference proteome</keyword>
<accession>A0ABD1ETV9</accession>
<dbReference type="PANTHER" id="PTHR47326:SF1">
    <property type="entry name" value="HTH PSQ-TYPE DOMAIN-CONTAINING PROTEIN"/>
    <property type="match status" value="1"/>
</dbReference>
<organism evidence="1 2">
    <name type="scientific">Hypothenemus hampei</name>
    <name type="common">Coffee berry borer</name>
    <dbReference type="NCBI Taxonomy" id="57062"/>
    <lineage>
        <taxon>Eukaryota</taxon>
        <taxon>Metazoa</taxon>
        <taxon>Ecdysozoa</taxon>
        <taxon>Arthropoda</taxon>
        <taxon>Hexapoda</taxon>
        <taxon>Insecta</taxon>
        <taxon>Pterygota</taxon>
        <taxon>Neoptera</taxon>
        <taxon>Endopterygota</taxon>
        <taxon>Coleoptera</taxon>
        <taxon>Polyphaga</taxon>
        <taxon>Cucujiformia</taxon>
        <taxon>Curculionidae</taxon>
        <taxon>Scolytinae</taxon>
        <taxon>Hypothenemus</taxon>
    </lineage>
</organism>
<protein>
    <submittedName>
        <fullName evidence="1">Uncharacterized protein</fullName>
    </submittedName>
</protein>
<name>A0ABD1ETV9_HYPHA</name>
<dbReference type="Proteomes" id="UP001566132">
    <property type="component" value="Unassembled WGS sequence"/>
</dbReference>
<sequence length="196" mass="22110">MTVQFGNLGIGHNGPIRWSARSNDLIPCDFYFEGRYMKSLIFITKINPVEELCKWIENVAEIIRGKSFLLTACIESCIKRATICMNDTNGLSCLKGTSQLLEFLEMVLTVNASFQTIIIPLTVVNVFQIVTSTLRIARTTVQDAWNWYLEIGGFAKRVGAGRQREATAVDVRFPVFNILSDRRSTAVQLELRLVKV</sequence>
<evidence type="ECO:0000313" key="1">
    <source>
        <dbReference type="EMBL" id="KAL1502237.1"/>
    </source>
</evidence>
<proteinExistence type="predicted"/>
<dbReference type="EMBL" id="JBDJPC010000005">
    <property type="protein sequence ID" value="KAL1502237.1"/>
    <property type="molecule type" value="Genomic_DNA"/>
</dbReference>
<evidence type="ECO:0000313" key="2">
    <source>
        <dbReference type="Proteomes" id="UP001566132"/>
    </source>
</evidence>